<dbReference type="AlphaFoldDB" id="A0ABC9VW49"/>
<keyword evidence="2" id="KW-1185">Reference proteome</keyword>
<reference evidence="1 2" key="1">
    <citation type="submission" date="2024-06" db="EMBL/GenBank/DDBJ databases">
        <title>The draft genome of Grus japonensis, version 3.</title>
        <authorList>
            <person name="Nabeshima K."/>
            <person name="Suzuki S."/>
            <person name="Onuma M."/>
        </authorList>
    </citation>
    <scope>NUCLEOTIDE SEQUENCE [LARGE SCALE GENOMIC DNA]</scope>
    <source>
        <strain evidence="1 2">451A</strain>
    </source>
</reference>
<gene>
    <name evidence="1" type="ORF">GRJ2_000196800</name>
</gene>
<dbReference type="EMBL" id="BAAFJT010000001">
    <property type="protein sequence ID" value="GAB0177316.1"/>
    <property type="molecule type" value="Genomic_DNA"/>
</dbReference>
<evidence type="ECO:0000313" key="2">
    <source>
        <dbReference type="Proteomes" id="UP001623348"/>
    </source>
</evidence>
<protein>
    <submittedName>
        <fullName evidence="1">Mitochondrial enolase superfamily member 1</fullName>
    </submittedName>
</protein>
<sequence>MADMPEGCAASQRDLDRLEKQSGRNLVKGKCRVLHLGRNSPMHQYMLGAAQLESSFAEKDLGVLMDNTMNVSQQCALAAKKANGVLGCIRRSVASRLKEGILSLLQLGFPVQERHKHARDSPAKGH</sequence>
<dbReference type="Proteomes" id="UP001623348">
    <property type="component" value="Unassembled WGS sequence"/>
</dbReference>
<evidence type="ECO:0000313" key="1">
    <source>
        <dbReference type="EMBL" id="GAB0177316.1"/>
    </source>
</evidence>
<dbReference type="PANTHER" id="PTHR33332">
    <property type="entry name" value="REVERSE TRANSCRIPTASE DOMAIN-CONTAINING PROTEIN"/>
    <property type="match status" value="1"/>
</dbReference>
<name>A0ABC9VW49_GRUJA</name>
<accession>A0ABC9VW49</accession>
<proteinExistence type="predicted"/>
<organism evidence="1 2">
    <name type="scientific">Grus japonensis</name>
    <name type="common">Japanese crane</name>
    <name type="synonym">Red-crowned crane</name>
    <dbReference type="NCBI Taxonomy" id="30415"/>
    <lineage>
        <taxon>Eukaryota</taxon>
        <taxon>Metazoa</taxon>
        <taxon>Chordata</taxon>
        <taxon>Craniata</taxon>
        <taxon>Vertebrata</taxon>
        <taxon>Euteleostomi</taxon>
        <taxon>Archelosauria</taxon>
        <taxon>Archosauria</taxon>
        <taxon>Dinosauria</taxon>
        <taxon>Saurischia</taxon>
        <taxon>Theropoda</taxon>
        <taxon>Coelurosauria</taxon>
        <taxon>Aves</taxon>
        <taxon>Neognathae</taxon>
        <taxon>Neoaves</taxon>
        <taxon>Gruiformes</taxon>
        <taxon>Gruidae</taxon>
        <taxon>Grus</taxon>
    </lineage>
</organism>
<comment type="caution">
    <text evidence="1">The sequence shown here is derived from an EMBL/GenBank/DDBJ whole genome shotgun (WGS) entry which is preliminary data.</text>
</comment>